<dbReference type="GO" id="GO:0016832">
    <property type="term" value="F:aldehyde-lyase activity"/>
    <property type="evidence" value="ECO:0007669"/>
    <property type="project" value="InterPro"/>
</dbReference>
<dbReference type="PANTHER" id="PTHR43018:SF2">
    <property type="entry name" value="PHOSPHO-2-DEHYDRO-3-DEOXYHEPTONATE ALDOLASE"/>
    <property type="match status" value="1"/>
</dbReference>
<reference evidence="4 5" key="1">
    <citation type="submission" date="2019-06" db="EMBL/GenBank/DDBJ databases">
        <title>Genomic insights into carbon and energy metabolism of Deferribacter autotrophicus revealed new metabolic traits in the phylum Deferribacteres.</title>
        <authorList>
            <person name="Slobodkin A.I."/>
            <person name="Slobodkina G.B."/>
            <person name="Allioux M."/>
            <person name="Alain K."/>
            <person name="Jebbar M."/>
            <person name="Shadrin V."/>
            <person name="Kublanov I.V."/>
            <person name="Toshchakov S.V."/>
            <person name="Bonch-Osmolovskaya E.A."/>
        </authorList>
    </citation>
    <scope>NUCLEOTIDE SEQUENCE [LARGE SCALE GENOMIC DNA]</scope>
    <source>
        <strain evidence="4 5">SL50</strain>
    </source>
</reference>
<accession>A0A5A8F603</accession>
<evidence type="ECO:0000256" key="1">
    <source>
        <dbReference type="ARBA" id="ARBA00022679"/>
    </source>
</evidence>
<evidence type="ECO:0000259" key="2">
    <source>
        <dbReference type="Pfam" id="PF00793"/>
    </source>
</evidence>
<dbReference type="GO" id="GO:0003849">
    <property type="term" value="F:3-deoxy-7-phosphoheptulonate synthase activity"/>
    <property type="evidence" value="ECO:0007669"/>
    <property type="project" value="UniProtKB-EC"/>
</dbReference>
<organism evidence="4 5">
    <name type="scientific">Deferribacter autotrophicus</name>
    <dbReference type="NCBI Taxonomy" id="500465"/>
    <lineage>
        <taxon>Bacteria</taxon>
        <taxon>Pseudomonadati</taxon>
        <taxon>Deferribacterota</taxon>
        <taxon>Deferribacteres</taxon>
        <taxon>Deferribacterales</taxon>
        <taxon>Deferribacteraceae</taxon>
        <taxon>Deferribacter</taxon>
    </lineage>
</organism>
<dbReference type="Proteomes" id="UP000322876">
    <property type="component" value="Unassembled WGS sequence"/>
</dbReference>
<evidence type="ECO:0000259" key="3">
    <source>
        <dbReference type="Pfam" id="PF18152"/>
    </source>
</evidence>
<dbReference type="Pfam" id="PF00793">
    <property type="entry name" value="DAHP_synth_1"/>
    <property type="match status" value="1"/>
</dbReference>
<evidence type="ECO:0000313" key="5">
    <source>
        <dbReference type="Proteomes" id="UP000322876"/>
    </source>
</evidence>
<dbReference type="AlphaFoldDB" id="A0A5A8F603"/>
<dbReference type="GO" id="GO:0009073">
    <property type="term" value="P:aromatic amino acid family biosynthetic process"/>
    <property type="evidence" value="ECO:0007669"/>
    <property type="project" value="InterPro"/>
</dbReference>
<dbReference type="NCBIfam" id="NF006421">
    <property type="entry name" value="PRK08673.1"/>
    <property type="match status" value="1"/>
</dbReference>
<dbReference type="InterPro" id="IPR013785">
    <property type="entry name" value="Aldolase_TIM"/>
</dbReference>
<dbReference type="SUPFAM" id="SSF51569">
    <property type="entry name" value="Aldolase"/>
    <property type="match status" value="1"/>
</dbReference>
<name>A0A5A8F603_9BACT</name>
<keyword evidence="5" id="KW-1185">Reference proteome</keyword>
<feature type="domain" description="DAHP synthetase I/KDSA" evidence="2">
    <location>
        <begin position="85"/>
        <end position="327"/>
    </location>
</feature>
<dbReference type="EC" id="2.5.1.54" evidence="4"/>
<protein>
    <submittedName>
        <fullName evidence="4">3-deoxy-7-phosphoheptulonate synthase</fullName>
        <ecNumber evidence="4">2.5.1.54</ecNumber>
    </submittedName>
</protein>
<dbReference type="InterPro" id="IPR041071">
    <property type="entry name" value="DAHP_snth_FXD"/>
</dbReference>
<dbReference type="Pfam" id="PF18152">
    <property type="entry name" value="DAHP_snth_FXD"/>
    <property type="match status" value="1"/>
</dbReference>
<dbReference type="PANTHER" id="PTHR43018">
    <property type="entry name" value="PHOSPHO-2-DEHYDRO-3-DEOXYHEPTONATE ALDOLASE"/>
    <property type="match status" value="1"/>
</dbReference>
<sequence>MIVVMKIGATKEQLEDVCKKAEELGFSPHVIYGKERNVVGLVGIGGKRDEIGIVEDLPGVDRVVPITKPYKLASKEVKQETTIVDVKGVGIGGEEIVVIAGPCSVESEEQIIKTAEYVKAAGAKILRGGAFKPRTSPYSFQGLGETGLKYLAKAREVTGLPIVTEVVNPRDVDVVYKYTDMFQVGARNVQNFALLKLLGQTDKPVLLKRGMATTIEEFLMSAEYILSEGNKNVVLCERGIRTFETATRNTLDISCVPVVKEKSHLPIIIDPSHASGHWHYVPALSKAAIAVGADGLIIEVHPDPENALSDGAQSLKPDIFLRLMGELKSVALAVGRYMH</sequence>
<dbReference type="EMBL" id="VFJB01000001">
    <property type="protein sequence ID" value="KAA0259507.1"/>
    <property type="molecule type" value="Genomic_DNA"/>
</dbReference>
<comment type="caution">
    <text evidence="4">The sequence shown here is derived from an EMBL/GenBank/DDBJ whole genome shotgun (WGS) entry which is preliminary data.</text>
</comment>
<gene>
    <name evidence="4" type="primary">aroF</name>
    <name evidence="4" type="ORF">FHQ18_01120</name>
</gene>
<dbReference type="OrthoDB" id="9780456at2"/>
<evidence type="ECO:0000313" key="4">
    <source>
        <dbReference type="EMBL" id="KAA0259507.1"/>
    </source>
</evidence>
<dbReference type="InterPro" id="IPR006218">
    <property type="entry name" value="DAHP1/KDSA"/>
</dbReference>
<dbReference type="InterPro" id="IPR052899">
    <property type="entry name" value="Class-I_DAHP_synthase"/>
</dbReference>
<keyword evidence="1 4" id="KW-0808">Transferase</keyword>
<feature type="domain" description="DAHP synthase ferredoxin-like" evidence="3">
    <location>
        <begin position="1"/>
        <end position="68"/>
    </location>
</feature>
<dbReference type="Gene3D" id="3.20.20.70">
    <property type="entry name" value="Aldolase class I"/>
    <property type="match status" value="1"/>
</dbReference>
<dbReference type="NCBIfam" id="TIGR01361">
    <property type="entry name" value="DAHP_synth_Bsub"/>
    <property type="match status" value="1"/>
</dbReference>
<dbReference type="Gene3D" id="3.30.70.1140">
    <property type="entry name" value="Phospho-2-dehydro-3-deoxyheptonate aldolase, domain 1"/>
    <property type="match status" value="1"/>
</dbReference>
<proteinExistence type="predicted"/>
<dbReference type="NCBIfam" id="NF009239">
    <property type="entry name" value="PRK12595.1"/>
    <property type="match status" value="1"/>
</dbReference>
<dbReference type="InterPro" id="IPR006268">
    <property type="entry name" value="DAHP_syn_2"/>
</dbReference>
<dbReference type="RefSeq" id="WP_149265327.1">
    <property type="nucleotide sequence ID" value="NZ_VFJB01000001.1"/>
</dbReference>